<dbReference type="Proteomes" id="UP000799428">
    <property type="component" value="Unassembled WGS sequence"/>
</dbReference>
<proteinExistence type="predicted"/>
<dbReference type="PANTHER" id="PTHR33119">
    <property type="entry name" value="IFI3P"/>
    <property type="match status" value="1"/>
</dbReference>
<dbReference type="Pfam" id="PF14033">
    <property type="entry name" value="DUF4246"/>
    <property type="match status" value="1"/>
</dbReference>
<dbReference type="InterPro" id="IPR049207">
    <property type="entry name" value="DUF4246_N"/>
</dbReference>
<dbReference type="AlphaFoldDB" id="A0A6G1KH63"/>
<dbReference type="InterPro" id="IPR049192">
    <property type="entry name" value="DUF4246_C"/>
</dbReference>
<evidence type="ECO:0000259" key="1">
    <source>
        <dbReference type="Pfam" id="PF14033"/>
    </source>
</evidence>
<organism evidence="3 4">
    <name type="scientific">Pleomassaria siparia CBS 279.74</name>
    <dbReference type="NCBI Taxonomy" id="1314801"/>
    <lineage>
        <taxon>Eukaryota</taxon>
        <taxon>Fungi</taxon>
        <taxon>Dikarya</taxon>
        <taxon>Ascomycota</taxon>
        <taxon>Pezizomycotina</taxon>
        <taxon>Dothideomycetes</taxon>
        <taxon>Pleosporomycetidae</taxon>
        <taxon>Pleosporales</taxon>
        <taxon>Pleomassariaceae</taxon>
        <taxon>Pleomassaria</taxon>
    </lineage>
</organism>
<dbReference type="EMBL" id="MU005767">
    <property type="protein sequence ID" value="KAF2711822.1"/>
    <property type="molecule type" value="Genomic_DNA"/>
</dbReference>
<dbReference type="InterPro" id="IPR025340">
    <property type="entry name" value="DUF4246"/>
</dbReference>
<keyword evidence="4" id="KW-1185">Reference proteome</keyword>
<evidence type="ECO:0000259" key="2">
    <source>
        <dbReference type="Pfam" id="PF21666"/>
    </source>
</evidence>
<reference evidence="3" key="1">
    <citation type="journal article" date="2020" name="Stud. Mycol.">
        <title>101 Dothideomycetes genomes: a test case for predicting lifestyles and emergence of pathogens.</title>
        <authorList>
            <person name="Haridas S."/>
            <person name="Albert R."/>
            <person name="Binder M."/>
            <person name="Bloem J."/>
            <person name="Labutti K."/>
            <person name="Salamov A."/>
            <person name="Andreopoulos B."/>
            <person name="Baker S."/>
            <person name="Barry K."/>
            <person name="Bills G."/>
            <person name="Bluhm B."/>
            <person name="Cannon C."/>
            <person name="Castanera R."/>
            <person name="Culley D."/>
            <person name="Daum C."/>
            <person name="Ezra D."/>
            <person name="Gonzalez J."/>
            <person name="Henrissat B."/>
            <person name="Kuo A."/>
            <person name="Liang C."/>
            <person name="Lipzen A."/>
            <person name="Lutzoni F."/>
            <person name="Magnuson J."/>
            <person name="Mondo S."/>
            <person name="Nolan M."/>
            <person name="Ohm R."/>
            <person name="Pangilinan J."/>
            <person name="Park H.-J."/>
            <person name="Ramirez L."/>
            <person name="Alfaro M."/>
            <person name="Sun H."/>
            <person name="Tritt A."/>
            <person name="Yoshinaga Y."/>
            <person name="Zwiers L.-H."/>
            <person name="Turgeon B."/>
            <person name="Goodwin S."/>
            <person name="Spatafora J."/>
            <person name="Crous P."/>
            <person name="Grigoriev I."/>
        </authorList>
    </citation>
    <scope>NUCLEOTIDE SEQUENCE</scope>
    <source>
        <strain evidence="3">CBS 279.74</strain>
    </source>
</reference>
<feature type="domain" description="DUF4246" evidence="1">
    <location>
        <begin position="101"/>
        <end position="584"/>
    </location>
</feature>
<protein>
    <recommendedName>
        <fullName evidence="5">DUF1665 domain-containing protein</fullName>
    </recommendedName>
</protein>
<dbReference type="OrthoDB" id="415532at2759"/>
<accession>A0A6G1KH63</accession>
<evidence type="ECO:0008006" key="5">
    <source>
        <dbReference type="Google" id="ProtNLM"/>
    </source>
</evidence>
<name>A0A6G1KH63_9PLEO</name>
<sequence>MAIEIDTPRIVLPGFGLPIDALSKWARNGKQDRLPHAIADYFASAGITGRERRMLQFMSQITDKPAWNTKVFHKDIIAKWRNEAVRWDGTLPEKGDWWLSEKMFDVCVQELQEKAKAFAETGFVSVLDVEATIVKSDTIVPEELREMLKETVRPLEHVSDQLKDWHPYTGNQVLDLVHPSLFPIVYGLSRALPTGTIPLEDCLSYSGQGETIRDFSAKTYVRYGDWVGPDMIENAWGSYQWLPSNIKFDENGRAKIDSYINNLHPYQRKDLYRVLEQFVDTSIPLWNECLSWFQNRTRLSISGTSDEDYTYPEGVTFPRGEHIREGETQDLENDSEDDDSWAWEHNCHHALDDWRIAHRILTQHEPEYTPQAKHREKNGARPINLCRDFCEQGLQVIFKLANIHLTPDNPDYDGGSWHVEGSLNEHICATALYYYDCENVEESHLAFRQSFDRKVMTMRPAQVCTLRTLLTFPYQIVTHHTLPPAKMYKGLLATMQSEYTSLESYYDVEQEGSTVLELGSVVTRPNRLLVFPNVFQHQVQPFSLEDNTKPGHRKILAMFLVDPHIPILSTANVPPQRRDWWSEEIRTIRPLSELPKEIFDMVIEGVEDFPLSWGAAEEIREQLMDQRLGLQGELEDKMEQSTFSFCEH</sequence>
<dbReference type="PANTHER" id="PTHR33119:SF1">
    <property type="entry name" value="FE2OG DIOXYGENASE DOMAIN-CONTAINING PROTEIN"/>
    <property type="match status" value="1"/>
</dbReference>
<gene>
    <name evidence="3" type="ORF">K504DRAFT_465561</name>
</gene>
<feature type="domain" description="DUF4246" evidence="2">
    <location>
        <begin position="12"/>
        <end position="83"/>
    </location>
</feature>
<dbReference type="Pfam" id="PF21666">
    <property type="entry name" value="DUF4246_N"/>
    <property type="match status" value="1"/>
</dbReference>
<evidence type="ECO:0000313" key="3">
    <source>
        <dbReference type="EMBL" id="KAF2711822.1"/>
    </source>
</evidence>
<evidence type="ECO:0000313" key="4">
    <source>
        <dbReference type="Proteomes" id="UP000799428"/>
    </source>
</evidence>